<protein>
    <submittedName>
        <fullName evidence="1">Uncharacterized protein</fullName>
    </submittedName>
</protein>
<organism evidence="1 2">
    <name type="scientific">Streptomyces evansiae</name>
    <dbReference type="NCBI Taxonomy" id="3075535"/>
    <lineage>
        <taxon>Bacteria</taxon>
        <taxon>Bacillati</taxon>
        <taxon>Actinomycetota</taxon>
        <taxon>Actinomycetes</taxon>
        <taxon>Kitasatosporales</taxon>
        <taxon>Streptomycetaceae</taxon>
        <taxon>Streptomyces</taxon>
    </lineage>
</organism>
<sequence length="128" mass="14125">MESPGPSFRRRLLIESLTVLAADASVQVAWLEKHCVVTDEIALDFDHAFRMAERLVEEDQVGQGALPDLREIDLVFSGMSGAEGAGRWARTALSTDAGWAQARQLARQVLVAELGEWNLPLPEIDVIR</sequence>
<reference evidence="2" key="1">
    <citation type="submission" date="2023-07" db="EMBL/GenBank/DDBJ databases">
        <title>30 novel species of actinomycetes from the DSMZ collection.</title>
        <authorList>
            <person name="Nouioui I."/>
        </authorList>
    </citation>
    <scope>NUCLEOTIDE SEQUENCE [LARGE SCALE GENOMIC DNA]</scope>
    <source>
        <strain evidence="2">DSM 41979</strain>
    </source>
</reference>
<evidence type="ECO:0000313" key="1">
    <source>
        <dbReference type="EMBL" id="MDT0412559.1"/>
    </source>
</evidence>
<dbReference type="EMBL" id="JAVRET010000086">
    <property type="protein sequence ID" value="MDT0412559.1"/>
    <property type="molecule type" value="Genomic_DNA"/>
</dbReference>
<proteinExistence type="predicted"/>
<gene>
    <name evidence="1" type="ORF">RM698_26355</name>
</gene>
<evidence type="ECO:0000313" key="2">
    <source>
        <dbReference type="Proteomes" id="UP001183610"/>
    </source>
</evidence>
<keyword evidence="2" id="KW-1185">Reference proteome</keyword>
<dbReference type="Proteomes" id="UP001183610">
    <property type="component" value="Unassembled WGS sequence"/>
</dbReference>
<comment type="caution">
    <text evidence="1">The sequence shown here is derived from an EMBL/GenBank/DDBJ whole genome shotgun (WGS) entry which is preliminary data.</text>
</comment>
<dbReference type="RefSeq" id="WP_234009591.1">
    <property type="nucleotide sequence ID" value="NZ_JAVRET010000086.1"/>
</dbReference>
<name>A0ABU2RB55_9ACTN</name>
<accession>A0ABU2RB55</accession>